<keyword evidence="2" id="KW-1185">Reference proteome</keyword>
<dbReference type="Pfam" id="PF13177">
    <property type="entry name" value="DNA_pol3_delta2"/>
    <property type="match status" value="1"/>
</dbReference>
<organism evidence="1 2">
    <name type="scientific">Hydrogenimonas cancrithermarum</name>
    <dbReference type="NCBI Taxonomy" id="2993563"/>
    <lineage>
        <taxon>Bacteria</taxon>
        <taxon>Pseudomonadati</taxon>
        <taxon>Campylobacterota</taxon>
        <taxon>Epsilonproteobacteria</taxon>
        <taxon>Campylobacterales</taxon>
        <taxon>Hydrogenimonadaceae</taxon>
        <taxon>Hydrogenimonas</taxon>
    </lineage>
</organism>
<name>A0ABN6WTD6_9BACT</name>
<dbReference type="Gene3D" id="3.40.50.300">
    <property type="entry name" value="P-loop containing nucleotide triphosphate hydrolases"/>
    <property type="match status" value="1"/>
</dbReference>
<reference evidence="1 2" key="1">
    <citation type="submission" date="2023-03" db="EMBL/GenBank/DDBJ databases">
        <title>Description of Hydrogenimonas sp. ISO32.</title>
        <authorList>
            <person name="Mino S."/>
            <person name="Fukazawa S."/>
            <person name="Sawabe T."/>
        </authorList>
    </citation>
    <scope>NUCLEOTIDE SEQUENCE [LARGE SCALE GENOMIC DNA]</scope>
    <source>
        <strain evidence="1 2">ISO32</strain>
    </source>
</reference>
<dbReference type="InterPro" id="IPR027417">
    <property type="entry name" value="P-loop_NTPase"/>
</dbReference>
<dbReference type="SUPFAM" id="SSF52540">
    <property type="entry name" value="P-loop containing nucleoside triphosphate hydrolases"/>
    <property type="match status" value="1"/>
</dbReference>
<evidence type="ECO:0000313" key="1">
    <source>
        <dbReference type="EMBL" id="BDY12252.1"/>
    </source>
</evidence>
<sequence>MDEMALLSSKIILTDRFDETFETLKKEFDDAIFHRIDTEDFLVEHAKEAVEKAYLTSDREKVIVLSAKRFTPIAQNKLLKILEEPPSKIHFILMTPTKSGLLTTIRSRLPIDDRGSAKESVEIGLDLERLDLARLFAFLQSNRRIDAKKGAMLAEALGKEAMNSGRYRLDDAMLETFAQSLRLLDMGSPPNFVLTRLALKLLERKR</sequence>
<proteinExistence type="predicted"/>
<dbReference type="NCBIfam" id="NF006296">
    <property type="entry name" value="PRK08485.1"/>
    <property type="match status" value="1"/>
</dbReference>
<evidence type="ECO:0000313" key="2">
    <source>
        <dbReference type="Proteomes" id="UP001321445"/>
    </source>
</evidence>
<accession>A0ABN6WTD6</accession>
<dbReference type="EMBL" id="AP027370">
    <property type="protein sequence ID" value="BDY12252.1"/>
    <property type="molecule type" value="Genomic_DNA"/>
</dbReference>
<gene>
    <name evidence="1" type="ORF">HCR_05640</name>
</gene>
<protein>
    <submittedName>
        <fullName evidence="1">DNA polymerase III subunit delta</fullName>
    </submittedName>
</protein>
<dbReference type="Proteomes" id="UP001321445">
    <property type="component" value="Chromosome"/>
</dbReference>